<accession>T1CCC5</accession>
<feature type="non-terminal residue" evidence="5">
    <location>
        <position position="85"/>
    </location>
</feature>
<reference evidence="5" key="2">
    <citation type="journal article" date="2014" name="ISME J.">
        <title>Microbial stratification in low pH oxic and suboxic macroscopic growths along an acid mine drainage.</title>
        <authorList>
            <person name="Mendez-Garcia C."/>
            <person name="Mesa V."/>
            <person name="Sprenger R.R."/>
            <person name="Richter M."/>
            <person name="Diez M.S."/>
            <person name="Solano J."/>
            <person name="Bargiela R."/>
            <person name="Golyshina O.V."/>
            <person name="Manteca A."/>
            <person name="Ramos J.L."/>
            <person name="Gallego J.R."/>
            <person name="Llorente I."/>
            <person name="Martins Dos Santos V.A."/>
            <person name="Jensen O.N."/>
            <person name="Pelaez A.I."/>
            <person name="Sanchez J."/>
            <person name="Ferrer M."/>
        </authorList>
    </citation>
    <scope>NUCLEOTIDE SEQUENCE</scope>
</reference>
<organism evidence="5">
    <name type="scientific">mine drainage metagenome</name>
    <dbReference type="NCBI Taxonomy" id="410659"/>
    <lineage>
        <taxon>unclassified sequences</taxon>
        <taxon>metagenomes</taxon>
        <taxon>ecological metagenomes</taxon>
    </lineage>
</organism>
<evidence type="ECO:0000256" key="3">
    <source>
        <dbReference type="ARBA" id="ARBA00022777"/>
    </source>
</evidence>
<gene>
    <name evidence="5" type="ORF">B1A_01384</name>
</gene>
<dbReference type="EC" id="2.7.1.53" evidence="5"/>
<dbReference type="PANTHER" id="PTHR10196:SF69">
    <property type="entry name" value="GLYCEROL KINASE"/>
    <property type="match status" value="1"/>
</dbReference>
<protein>
    <submittedName>
        <fullName evidence="5">Protein containing Carbohydrate kinase, FGGY</fullName>
        <ecNumber evidence="5">2.7.1.53</ecNumber>
    </submittedName>
</protein>
<dbReference type="GO" id="GO:0006071">
    <property type="term" value="P:glycerol metabolic process"/>
    <property type="evidence" value="ECO:0007669"/>
    <property type="project" value="TreeGrafter"/>
</dbReference>
<dbReference type="InterPro" id="IPR018484">
    <property type="entry name" value="FGGY_N"/>
</dbReference>
<dbReference type="SUPFAM" id="SSF53067">
    <property type="entry name" value="Actin-like ATPase domain"/>
    <property type="match status" value="1"/>
</dbReference>
<dbReference type="EMBL" id="AUZX01001054">
    <property type="protein sequence ID" value="EQD79967.1"/>
    <property type="molecule type" value="Genomic_DNA"/>
</dbReference>
<evidence type="ECO:0000256" key="2">
    <source>
        <dbReference type="ARBA" id="ARBA00022679"/>
    </source>
</evidence>
<comment type="similarity">
    <text evidence="1">Belongs to the FGGY kinase family.</text>
</comment>
<dbReference type="AlphaFoldDB" id="T1CCC5"/>
<dbReference type="Gene3D" id="3.30.420.40">
    <property type="match status" value="1"/>
</dbReference>
<name>T1CCC5_9ZZZZ</name>
<evidence type="ECO:0000259" key="4">
    <source>
        <dbReference type="Pfam" id="PF00370"/>
    </source>
</evidence>
<dbReference type="PANTHER" id="PTHR10196">
    <property type="entry name" value="SUGAR KINASE"/>
    <property type="match status" value="1"/>
</dbReference>
<sequence length="85" mass="9039">MEIVLALDAGTSAVRTLAFDRRARVIDTASRTLPASFPHPGEVEQDPALIASLAVATLREVASRRGAGDRVRALGITNQRETTIA</sequence>
<reference evidence="5" key="1">
    <citation type="submission" date="2013-08" db="EMBL/GenBank/DDBJ databases">
        <authorList>
            <person name="Mendez C."/>
            <person name="Richter M."/>
            <person name="Ferrer M."/>
            <person name="Sanchez J."/>
        </authorList>
    </citation>
    <scope>NUCLEOTIDE SEQUENCE</scope>
</reference>
<dbReference type="Pfam" id="PF00370">
    <property type="entry name" value="FGGY_N"/>
    <property type="match status" value="1"/>
</dbReference>
<dbReference type="GO" id="GO:0005829">
    <property type="term" value="C:cytosol"/>
    <property type="evidence" value="ECO:0007669"/>
    <property type="project" value="TreeGrafter"/>
</dbReference>
<feature type="domain" description="Carbohydrate kinase FGGY N-terminal" evidence="4">
    <location>
        <begin position="3"/>
        <end position="84"/>
    </location>
</feature>
<comment type="caution">
    <text evidence="5">The sequence shown here is derived from an EMBL/GenBank/DDBJ whole genome shotgun (WGS) entry which is preliminary data.</text>
</comment>
<keyword evidence="3 5" id="KW-0418">Kinase</keyword>
<dbReference type="GO" id="GO:0004370">
    <property type="term" value="F:glycerol kinase activity"/>
    <property type="evidence" value="ECO:0007669"/>
    <property type="project" value="TreeGrafter"/>
</dbReference>
<proteinExistence type="inferred from homology"/>
<evidence type="ECO:0000256" key="1">
    <source>
        <dbReference type="ARBA" id="ARBA00009156"/>
    </source>
</evidence>
<evidence type="ECO:0000313" key="5">
    <source>
        <dbReference type="EMBL" id="EQD79967.1"/>
    </source>
</evidence>
<dbReference type="InterPro" id="IPR043129">
    <property type="entry name" value="ATPase_NBD"/>
</dbReference>
<keyword evidence="2 5" id="KW-0808">Transferase</keyword>
<dbReference type="GO" id="GO:0008744">
    <property type="term" value="F:L-xylulokinase activity"/>
    <property type="evidence" value="ECO:0007669"/>
    <property type="project" value="UniProtKB-EC"/>
</dbReference>